<dbReference type="RefSeq" id="WP_390228329.1">
    <property type="nucleotide sequence ID" value="NZ_JBHSCN010000005.1"/>
</dbReference>
<evidence type="ECO:0000256" key="2">
    <source>
        <dbReference type="ARBA" id="ARBA00009410"/>
    </source>
</evidence>
<dbReference type="PANTHER" id="PTHR13847">
    <property type="entry name" value="SARCOSINE DEHYDROGENASE-RELATED"/>
    <property type="match status" value="1"/>
</dbReference>
<keyword evidence="4 6" id="KW-0560">Oxidoreductase</keyword>
<accession>A0ABV8Q4G3</accession>
<evidence type="ECO:0000256" key="4">
    <source>
        <dbReference type="ARBA" id="ARBA00023002"/>
    </source>
</evidence>
<dbReference type="GO" id="GO:0016491">
    <property type="term" value="F:oxidoreductase activity"/>
    <property type="evidence" value="ECO:0007669"/>
    <property type="project" value="UniProtKB-KW"/>
</dbReference>
<reference evidence="7" key="1">
    <citation type="journal article" date="2019" name="Int. J. Syst. Evol. Microbiol.">
        <title>The Global Catalogue of Microorganisms (GCM) 10K type strain sequencing project: providing services to taxonomists for standard genome sequencing and annotation.</title>
        <authorList>
            <consortium name="The Broad Institute Genomics Platform"/>
            <consortium name="The Broad Institute Genome Sequencing Center for Infectious Disease"/>
            <person name="Wu L."/>
            <person name="Ma J."/>
        </authorList>
    </citation>
    <scope>NUCLEOTIDE SEQUENCE [LARGE SCALE GENOMIC DNA]</scope>
    <source>
        <strain evidence="7">CGMCC 1.10363</strain>
    </source>
</reference>
<dbReference type="SUPFAM" id="SSF54373">
    <property type="entry name" value="FAD-linked reductases, C-terminal domain"/>
    <property type="match status" value="1"/>
</dbReference>
<dbReference type="Gene3D" id="3.50.50.60">
    <property type="entry name" value="FAD/NAD(P)-binding domain"/>
    <property type="match status" value="1"/>
</dbReference>
<dbReference type="SUPFAM" id="SSF51971">
    <property type="entry name" value="Nucleotide-binding domain"/>
    <property type="match status" value="1"/>
</dbReference>
<keyword evidence="3" id="KW-0285">Flavoprotein</keyword>
<keyword evidence="7" id="KW-1185">Reference proteome</keyword>
<organism evidence="6 7">
    <name type="scientific">Gryllotalpicola reticulitermitis</name>
    <dbReference type="NCBI Taxonomy" id="1184153"/>
    <lineage>
        <taxon>Bacteria</taxon>
        <taxon>Bacillati</taxon>
        <taxon>Actinomycetota</taxon>
        <taxon>Actinomycetes</taxon>
        <taxon>Micrococcales</taxon>
        <taxon>Microbacteriaceae</taxon>
        <taxon>Gryllotalpicola</taxon>
    </lineage>
</organism>
<name>A0ABV8Q4G3_9MICO</name>
<feature type="domain" description="FAD dependent oxidoreductase" evidence="5">
    <location>
        <begin position="5"/>
        <end position="354"/>
    </location>
</feature>
<evidence type="ECO:0000256" key="3">
    <source>
        <dbReference type="ARBA" id="ARBA00022630"/>
    </source>
</evidence>
<dbReference type="InterPro" id="IPR036188">
    <property type="entry name" value="FAD/NAD-bd_sf"/>
</dbReference>
<dbReference type="EMBL" id="JBHSCN010000005">
    <property type="protein sequence ID" value="MFC4243311.1"/>
    <property type="molecule type" value="Genomic_DNA"/>
</dbReference>
<dbReference type="Pfam" id="PF01266">
    <property type="entry name" value="DAO"/>
    <property type="match status" value="1"/>
</dbReference>
<evidence type="ECO:0000259" key="5">
    <source>
        <dbReference type="Pfam" id="PF01266"/>
    </source>
</evidence>
<comment type="similarity">
    <text evidence="2">Belongs to the DadA oxidoreductase family.</text>
</comment>
<protein>
    <submittedName>
        <fullName evidence="6">NAD(P)/FAD-dependent oxidoreductase</fullName>
        <ecNumber evidence="6">1.-.-.-</ecNumber>
    </submittedName>
</protein>
<proteinExistence type="inferred from homology"/>
<dbReference type="Gene3D" id="3.30.9.10">
    <property type="entry name" value="D-Amino Acid Oxidase, subunit A, domain 2"/>
    <property type="match status" value="1"/>
</dbReference>
<evidence type="ECO:0000313" key="7">
    <source>
        <dbReference type="Proteomes" id="UP001595900"/>
    </source>
</evidence>
<dbReference type="Proteomes" id="UP001595900">
    <property type="component" value="Unassembled WGS sequence"/>
</dbReference>
<dbReference type="PANTHER" id="PTHR13847:SF286">
    <property type="entry name" value="D-AMINO ACID DEHYDROGENASE"/>
    <property type="match status" value="1"/>
</dbReference>
<sequence length="360" mass="36769">MSAARVVVVGAGVAGAATAFGLARRGVAVELVDAGLTGRATDAGAGIIQPWTVSRDGAFYELYSAGAAFYPSFVAALAEHGAPDVGYRRVGSLVVSADPGALDEVESRLLSRAPDAPEMGAVQRLGRGEALTRFPLLDPTNHGIWIEGGGRVDGRLLRAGLLAAIEKLGGVVHTGGAGLEATDSGIRLLLDGTPLAADAIVVAAGAWTNSVLAPLGFSVPVEAQKGQIMHLHVEADTSGWPVVHRVSSSHYLLAFDGGRIVAGATREFGSGFDTRVTAFGTQEVLQNALSVAPGLANAAVIETRVGLRPLTLEHDQLPTVTRLDAGDAVPLWVNAGFGAGGLTMGPVVGDRLAEEIVGAL</sequence>
<comment type="cofactor">
    <cofactor evidence="1">
        <name>FAD</name>
        <dbReference type="ChEBI" id="CHEBI:57692"/>
    </cofactor>
</comment>
<dbReference type="EC" id="1.-.-.-" evidence="6"/>
<dbReference type="InterPro" id="IPR006076">
    <property type="entry name" value="FAD-dep_OxRdtase"/>
</dbReference>
<evidence type="ECO:0000256" key="1">
    <source>
        <dbReference type="ARBA" id="ARBA00001974"/>
    </source>
</evidence>
<gene>
    <name evidence="6" type="ORF">ACFOYW_07990</name>
</gene>
<evidence type="ECO:0000313" key="6">
    <source>
        <dbReference type="EMBL" id="MFC4243311.1"/>
    </source>
</evidence>
<comment type="caution">
    <text evidence="6">The sequence shown here is derived from an EMBL/GenBank/DDBJ whole genome shotgun (WGS) entry which is preliminary data.</text>
</comment>